<keyword evidence="1" id="KW-1133">Transmembrane helix</keyword>
<name>A0A6B0UNV7_IXORI</name>
<dbReference type="EMBL" id="GIFC01009233">
    <property type="protein sequence ID" value="MXU91316.1"/>
    <property type="molecule type" value="Transcribed_RNA"/>
</dbReference>
<keyword evidence="1" id="KW-0472">Membrane</keyword>
<sequence length="121" mass="13353">MVLSPFWSVCSLLAGFPTVFPMVISSAYIVNVKVDILFRCNARGAIVRLNIISEITLPWGTPISLFLSPRMSPVLMEYFLCFRNSFTKLSGLCVMSPSRSAFKIASWGSELNALHVTNATS</sequence>
<keyword evidence="1" id="KW-0812">Transmembrane</keyword>
<proteinExistence type="predicted"/>
<organism evidence="2">
    <name type="scientific">Ixodes ricinus</name>
    <name type="common">Common tick</name>
    <name type="synonym">Acarus ricinus</name>
    <dbReference type="NCBI Taxonomy" id="34613"/>
    <lineage>
        <taxon>Eukaryota</taxon>
        <taxon>Metazoa</taxon>
        <taxon>Ecdysozoa</taxon>
        <taxon>Arthropoda</taxon>
        <taxon>Chelicerata</taxon>
        <taxon>Arachnida</taxon>
        <taxon>Acari</taxon>
        <taxon>Parasitiformes</taxon>
        <taxon>Ixodida</taxon>
        <taxon>Ixodoidea</taxon>
        <taxon>Ixodidae</taxon>
        <taxon>Ixodinae</taxon>
        <taxon>Ixodes</taxon>
    </lineage>
</organism>
<feature type="transmembrane region" description="Helical" evidence="1">
    <location>
        <begin position="6"/>
        <end position="30"/>
    </location>
</feature>
<evidence type="ECO:0000313" key="2">
    <source>
        <dbReference type="EMBL" id="MXU91316.1"/>
    </source>
</evidence>
<protein>
    <submittedName>
        <fullName evidence="2">Uncharacterized protein</fullName>
    </submittedName>
</protein>
<evidence type="ECO:0000256" key="1">
    <source>
        <dbReference type="SAM" id="Phobius"/>
    </source>
</evidence>
<reference evidence="2" key="1">
    <citation type="submission" date="2019-12" db="EMBL/GenBank/DDBJ databases">
        <title>An insight into the sialome of adult female Ixodes ricinus ticks feeding for 6 days.</title>
        <authorList>
            <person name="Perner J."/>
            <person name="Ribeiro J.M.C."/>
        </authorList>
    </citation>
    <scope>NUCLEOTIDE SEQUENCE</scope>
    <source>
        <strain evidence="2">Semi-engorged</strain>
        <tissue evidence="2">Salivary glands</tissue>
    </source>
</reference>
<accession>A0A6B0UNV7</accession>
<dbReference type="AlphaFoldDB" id="A0A6B0UNV7"/>